<sequence>MTSTSASSNDTHSDKRRPIGYKPIALDGGYGWWVVLGSFLIHVFADGFLYSFGVFGESLVKRYNASNKSVSMILSVLSGLMYLIGPISAIICNRVGCRAATIVGAIVAVIGCAASFFATRLAHLVLTVGVVMGVGFGLMYCPALVIVTMYFEKKRSLATGITVCGSGVGTLIFSKLIGFLLDKLPAEHLLTVFPIYAGLLLLCIPCGFLFRPFPCNQYMKWRKIARKIMNSKKNRKEILVSGERKNIRTSLLANPVYVLFVCASVLNTVGFNAVPMFIPMNAESEKGLRQSKQTAATTVSAYGLANMIGRLLFGLLCDRQLPFHWGKDCARNRIWIFSITLFISGLACCFVFSIASIWVYVIFCAFFGFMVSSYASLTSVVMVDLIGVDRLTNGLGLLFMFHGIACVLGPLVGGHLFDTTCNYSWTFIFFGSSLMAGGLVLPFARLIYKRRRMGMKDDQQSLLDEDDESAALMTATEEGQSFHKV</sequence>
<reference evidence="5" key="1">
    <citation type="submission" date="2022-11" db="UniProtKB">
        <authorList>
            <consortium name="WormBaseParasite"/>
        </authorList>
    </citation>
    <scope>IDENTIFICATION</scope>
</reference>
<feature type="transmembrane region" description="Helical" evidence="2">
    <location>
        <begin position="294"/>
        <end position="313"/>
    </location>
</feature>
<evidence type="ECO:0000259" key="3">
    <source>
        <dbReference type="PROSITE" id="PS50850"/>
    </source>
</evidence>
<dbReference type="PANTHER" id="PTHR11360">
    <property type="entry name" value="MONOCARBOXYLATE TRANSPORTER"/>
    <property type="match status" value="1"/>
</dbReference>
<keyword evidence="2" id="KW-1133">Transmembrane helix</keyword>
<feature type="transmembrane region" description="Helical" evidence="2">
    <location>
        <begin position="72"/>
        <end position="92"/>
    </location>
</feature>
<dbReference type="GO" id="GO:0016020">
    <property type="term" value="C:membrane"/>
    <property type="evidence" value="ECO:0007669"/>
    <property type="project" value="UniProtKB-SubCell"/>
</dbReference>
<keyword evidence="2" id="KW-0472">Membrane</keyword>
<feature type="transmembrane region" description="Helical" evidence="2">
    <location>
        <begin position="193"/>
        <end position="213"/>
    </location>
</feature>
<dbReference type="InterPro" id="IPR011701">
    <property type="entry name" value="MFS"/>
</dbReference>
<keyword evidence="2" id="KW-0812">Transmembrane</keyword>
<dbReference type="InterPro" id="IPR020846">
    <property type="entry name" value="MFS_dom"/>
</dbReference>
<evidence type="ECO:0000313" key="5">
    <source>
        <dbReference type="WBParaSite" id="jg23075"/>
    </source>
</evidence>
<dbReference type="Gene3D" id="1.20.1250.20">
    <property type="entry name" value="MFS general substrate transporter like domains"/>
    <property type="match status" value="2"/>
</dbReference>
<evidence type="ECO:0000256" key="2">
    <source>
        <dbReference type="SAM" id="Phobius"/>
    </source>
</evidence>
<dbReference type="CDD" id="cd17352">
    <property type="entry name" value="MFS_MCT_SLC16"/>
    <property type="match status" value="1"/>
</dbReference>
<dbReference type="GO" id="GO:0008028">
    <property type="term" value="F:monocarboxylic acid transmembrane transporter activity"/>
    <property type="evidence" value="ECO:0007669"/>
    <property type="project" value="TreeGrafter"/>
</dbReference>
<feature type="transmembrane region" description="Helical" evidence="2">
    <location>
        <begin position="30"/>
        <end position="52"/>
    </location>
</feature>
<feature type="transmembrane region" description="Helical" evidence="2">
    <location>
        <begin position="423"/>
        <end position="448"/>
    </location>
</feature>
<dbReference type="PANTHER" id="PTHR11360:SF284">
    <property type="entry name" value="EG:103B4.3 PROTEIN-RELATED"/>
    <property type="match status" value="1"/>
</dbReference>
<feature type="transmembrane region" description="Helical" evidence="2">
    <location>
        <begin position="360"/>
        <end position="383"/>
    </location>
</feature>
<feature type="transmembrane region" description="Helical" evidence="2">
    <location>
        <begin position="124"/>
        <end position="150"/>
    </location>
</feature>
<dbReference type="SUPFAM" id="SSF103473">
    <property type="entry name" value="MFS general substrate transporter"/>
    <property type="match status" value="1"/>
</dbReference>
<dbReference type="InterPro" id="IPR050327">
    <property type="entry name" value="Proton-linked_MCT"/>
</dbReference>
<protein>
    <submittedName>
        <fullName evidence="5">Major facilitator superfamily (MFS) profile domain-containing protein</fullName>
    </submittedName>
</protein>
<feature type="transmembrane region" description="Helical" evidence="2">
    <location>
        <begin position="99"/>
        <end position="118"/>
    </location>
</feature>
<feature type="transmembrane region" description="Helical" evidence="2">
    <location>
        <begin position="334"/>
        <end position="354"/>
    </location>
</feature>
<feature type="transmembrane region" description="Helical" evidence="2">
    <location>
        <begin position="251"/>
        <end position="274"/>
    </location>
</feature>
<evidence type="ECO:0000313" key="4">
    <source>
        <dbReference type="Proteomes" id="UP000887574"/>
    </source>
</evidence>
<accession>A0A915DUG8</accession>
<dbReference type="InterPro" id="IPR036259">
    <property type="entry name" value="MFS_trans_sf"/>
</dbReference>
<dbReference type="AlphaFoldDB" id="A0A915DUG8"/>
<feature type="domain" description="Major facilitator superfamily (MFS) profile" evidence="3">
    <location>
        <begin position="31"/>
        <end position="449"/>
    </location>
</feature>
<dbReference type="Proteomes" id="UP000887574">
    <property type="component" value="Unplaced"/>
</dbReference>
<feature type="transmembrane region" description="Helical" evidence="2">
    <location>
        <begin position="157"/>
        <end position="181"/>
    </location>
</feature>
<evidence type="ECO:0000256" key="1">
    <source>
        <dbReference type="ARBA" id="ARBA00004141"/>
    </source>
</evidence>
<proteinExistence type="predicted"/>
<feature type="transmembrane region" description="Helical" evidence="2">
    <location>
        <begin position="395"/>
        <end position="417"/>
    </location>
</feature>
<dbReference type="WBParaSite" id="jg23075">
    <property type="protein sequence ID" value="jg23075"/>
    <property type="gene ID" value="jg23075"/>
</dbReference>
<dbReference type="Pfam" id="PF07690">
    <property type="entry name" value="MFS_1"/>
    <property type="match status" value="2"/>
</dbReference>
<name>A0A915DUG8_9BILA</name>
<keyword evidence="4" id="KW-1185">Reference proteome</keyword>
<organism evidence="4 5">
    <name type="scientific">Ditylenchus dipsaci</name>
    <dbReference type="NCBI Taxonomy" id="166011"/>
    <lineage>
        <taxon>Eukaryota</taxon>
        <taxon>Metazoa</taxon>
        <taxon>Ecdysozoa</taxon>
        <taxon>Nematoda</taxon>
        <taxon>Chromadorea</taxon>
        <taxon>Rhabditida</taxon>
        <taxon>Tylenchina</taxon>
        <taxon>Tylenchomorpha</taxon>
        <taxon>Sphaerularioidea</taxon>
        <taxon>Anguinidae</taxon>
        <taxon>Anguininae</taxon>
        <taxon>Ditylenchus</taxon>
    </lineage>
</organism>
<comment type="subcellular location">
    <subcellularLocation>
        <location evidence="1">Membrane</location>
        <topology evidence="1">Multi-pass membrane protein</topology>
    </subcellularLocation>
</comment>
<dbReference type="PROSITE" id="PS50850">
    <property type="entry name" value="MFS"/>
    <property type="match status" value="1"/>
</dbReference>